<comment type="caution">
    <text evidence="16">The sequence shown here is derived from an EMBL/GenBank/DDBJ whole genome shotgun (WGS) entry which is preliminary data.</text>
</comment>
<dbReference type="GO" id="GO:0033592">
    <property type="term" value="F:RNA strand annealing activity"/>
    <property type="evidence" value="ECO:0007669"/>
    <property type="project" value="TreeGrafter"/>
</dbReference>
<evidence type="ECO:0000256" key="1">
    <source>
        <dbReference type="ARBA" id="ARBA00012552"/>
    </source>
</evidence>
<dbReference type="GO" id="GO:0003724">
    <property type="term" value="F:RNA helicase activity"/>
    <property type="evidence" value="ECO:0007669"/>
    <property type="project" value="UniProtKB-EC"/>
</dbReference>
<dbReference type="AlphaFoldDB" id="A0A937K409"/>
<dbReference type="InterPro" id="IPR001650">
    <property type="entry name" value="Helicase_C-like"/>
</dbReference>
<evidence type="ECO:0000256" key="8">
    <source>
        <dbReference type="ARBA" id="ARBA00038437"/>
    </source>
</evidence>
<keyword evidence="4 12" id="KW-0378">Hydrolase</keyword>
<evidence type="ECO:0000256" key="2">
    <source>
        <dbReference type="ARBA" id="ARBA00022490"/>
    </source>
</evidence>
<dbReference type="GO" id="GO:0005829">
    <property type="term" value="C:cytosol"/>
    <property type="evidence" value="ECO:0007669"/>
    <property type="project" value="TreeGrafter"/>
</dbReference>
<dbReference type="Pfam" id="PF00270">
    <property type="entry name" value="DEAD"/>
    <property type="match status" value="1"/>
</dbReference>
<dbReference type="SMART" id="SM00487">
    <property type="entry name" value="DEXDc"/>
    <property type="match status" value="1"/>
</dbReference>
<dbReference type="InterPro" id="IPR050547">
    <property type="entry name" value="DEAD_box_RNA_helicases"/>
</dbReference>
<evidence type="ECO:0000256" key="7">
    <source>
        <dbReference type="ARBA" id="ARBA00023016"/>
    </source>
</evidence>
<sequence length="525" mass="59222">MSEMNFKELGLNEDVLKAIDDMGFEEPSKIQEKVIPVLLQGFDVIGQAQTGTGKTLAFGAPVLNNITFGNKNTKCLVLAPTRELAIQVNEELVRIAKHTRARILPVYGGQSIDRQIKALNRGIDIIVGTPGRVLDLMRRNVINLRNIDFLVMDEADEMLNMGFIDDIEEILKGTNPERQTLLFSATMPAEIKKLAKNYMKDDAQHISIIKNEMTVSTVSQYYYEVKHSDRVESLCRILDVDSPTAAIIFCKTKKGVDELVSSMQARGYSVEGMHGDLTQNHRMNTLRKFKEGHLEFLVATDVAARGIDVENVTHVINYDLPQDTESYVHRIGRTGRANREGVAYTLVTPREYRALKQIERATKGKIKRKEIPTIDDIFEAKYNTIYTKVKETIEGEDFSKFIPLAEQIDAEFDLVDVAAALMNMIYSKEVSYDSSENSISVKSSGGYERLFINLGRKDGMNPKSLLAFLSEGARFRKEDIGDIDIFDKYTFIDASEDAARHIMKNTIGKRVRGRKVNIEIANSRK</sequence>
<dbReference type="SUPFAM" id="SSF52540">
    <property type="entry name" value="P-loop containing nucleoside triphosphate hydrolases"/>
    <property type="match status" value="1"/>
</dbReference>
<feature type="domain" description="Helicase ATP-binding" evidence="13">
    <location>
        <begin position="35"/>
        <end position="205"/>
    </location>
</feature>
<keyword evidence="6 12" id="KW-0067">ATP-binding</keyword>
<comment type="similarity">
    <text evidence="8 12">Belongs to the DEAD box helicase family.</text>
</comment>
<dbReference type="RefSeq" id="WP_202766745.1">
    <property type="nucleotide sequence ID" value="NZ_JAESWA010000019.1"/>
</dbReference>
<evidence type="ECO:0000256" key="5">
    <source>
        <dbReference type="ARBA" id="ARBA00022806"/>
    </source>
</evidence>
<accession>A0A937K409</accession>
<evidence type="ECO:0000259" key="14">
    <source>
        <dbReference type="PROSITE" id="PS51194"/>
    </source>
</evidence>
<dbReference type="CDD" id="cd00268">
    <property type="entry name" value="DEADc"/>
    <property type="match status" value="1"/>
</dbReference>
<dbReference type="PANTHER" id="PTHR47963">
    <property type="entry name" value="DEAD-BOX ATP-DEPENDENT RNA HELICASE 47, MITOCHONDRIAL"/>
    <property type="match status" value="1"/>
</dbReference>
<evidence type="ECO:0000256" key="10">
    <source>
        <dbReference type="ARBA" id="ARBA00067932"/>
    </source>
</evidence>
<dbReference type="PROSITE" id="PS51195">
    <property type="entry name" value="Q_MOTIF"/>
    <property type="match status" value="1"/>
</dbReference>
<dbReference type="SMART" id="SM00490">
    <property type="entry name" value="HELICc"/>
    <property type="match status" value="1"/>
</dbReference>
<dbReference type="Pfam" id="PF00271">
    <property type="entry name" value="Helicase_C"/>
    <property type="match status" value="1"/>
</dbReference>
<dbReference type="EC" id="3.6.4.13" evidence="1"/>
<dbReference type="PROSITE" id="PS51192">
    <property type="entry name" value="HELICASE_ATP_BIND_1"/>
    <property type="match status" value="1"/>
</dbReference>
<dbReference type="InterPro" id="IPR044742">
    <property type="entry name" value="DEAD/DEAH_RhlB"/>
</dbReference>
<dbReference type="Gene3D" id="3.30.70.330">
    <property type="match status" value="1"/>
</dbReference>
<dbReference type="PANTHER" id="PTHR47963:SF5">
    <property type="entry name" value="DEAD-BOX ATP-DEPENDENT RNA HELICASE CSHA"/>
    <property type="match status" value="1"/>
</dbReference>
<evidence type="ECO:0000313" key="17">
    <source>
        <dbReference type="Proteomes" id="UP000623681"/>
    </source>
</evidence>
<dbReference type="CDD" id="cd12252">
    <property type="entry name" value="RRM_DbpA"/>
    <property type="match status" value="1"/>
</dbReference>
<dbReference type="CDD" id="cd18787">
    <property type="entry name" value="SF2_C_DEAD"/>
    <property type="match status" value="1"/>
</dbReference>
<keyword evidence="3 12" id="KW-0547">Nucleotide-binding</keyword>
<evidence type="ECO:0000256" key="6">
    <source>
        <dbReference type="ARBA" id="ARBA00022840"/>
    </source>
</evidence>
<dbReference type="EMBL" id="JAESWA010000019">
    <property type="protein sequence ID" value="MBL4931364.1"/>
    <property type="molecule type" value="Genomic_DNA"/>
</dbReference>
<gene>
    <name evidence="16" type="ORF">JK634_06065</name>
</gene>
<feature type="short sequence motif" description="Q motif" evidence="11">
    <location>
        <begin position="4"/>
        <end position="32"/>
    </location>
</feature>
<keyword evidence="7" id="KW-0346">Stress response</keyword>
<protein>
    <recommendedName>
        <fullName evidence="10">ATP-dependent RNA helicase CshA</fullName>
        <ecNumber evidence="1">3.6.4.13</ecNumber>
    </recommendedName>
</protein>
<evidence type="ECO:0000313" key="16">
    <source>
        <dbReference type="EMBL" id="MBL4931364.1"/>
    </source>
</evidence>
<dbReference type="InterPro" id="IPR011545">
    <property type="entry name" value="DEAD/DEAH_box_helicase_dom"/>
</dbReference>
<feature type="domain" description="DEAD-box RNA helicase Q" evidence="15">
    <location>
        <begin position="4"/>
        <end position="32"/>
    </location>
</feature>
<dbReference type="InterPro" id="IPR012677">
    <property type="entry name" value="Nucleotide-bd_a/b_plait_sf"/>
</dbReference>
<organism evidence="16 17">
    <name type="scientific">Clostridium paridis</name>
    <dbReference type="NCBI Taxonomy" id="2803863"/>
    <lineage>
        <taxon>Bacteria</taxon>
        <taxon>Bacillati</taxon>
        <taxon>Bacillota</taxon>
        <taxon>Clostridia</taxon>
        <taxon>Eubacteriales</taxon>
        <taxon>Clostridiaceae</taxon>
        <taxon>Clostridium</taxon>
    </lineage>
</organism>
<dbReference type="InterPro" id="IPR027417">
    <property type="entry name" value="P-loop_NTPase"/>
</dbReference>
<evidence type="ECO:0000256" key="11">
    <source>
        <dbReference type="PROSITE-ProRule" id="PRU00552"/>
    </source>
</evidence>
<keyword evidence="5 12" id="KW-0347">Helicase</keyword>
<dbReference type="Pfam" id="PF03880">
    <property type="entry name" value="DbpA"/>
    <property type="match status" value="1"/>
</dbReference>
<dbReference type="PROSITE" id="PS00039">
    <property type="entry name" value="DEAD_ATP_HELICASE"/>
    <property type="match status" value="1"/>
</dbReference>
<proteinExistence type="inferred from homology"/>
<reference evidence="16" key="1">
    <citation type="submission" date="2021-01" db="EMBL/GenBank/DDBJ databases">
        <title>Genome public.</title>
        <authorList>
            <person name="Liu C."/>
            <person name="Sun Q."/>
        </authorList>
    </citation>
    <scope>NUCLEOTIDE SEQUENCE</scope>
    <source>
        <strain evidence="16">YIM B02565</strain>
    </source>
</reference>
<evidence type="ECO:0000256" key="9">
    <source>
        <dbReference type="ARBA" id="ARBA00047984"/>
    </source>
</evidence>
<feature type="domain" description="Helicase C-terminal" evidence="14">
    <location>
        <begin position="217"/>
        <end position="379"/>
    </location>
</feature>
<dbReference type="InterPro" id="IPR014001">
    <property type="entry name" value="Helicase_ATP-bd"/>
</dbReference>
<name>A0A937K409_9CLOT</name>
<keyword evidence="17" id="KW-1185">Reference proteome</keyword>
<dbReference type="GO" id="GO:0005524">
    <property type="term" value="F:ATP binding"/>
    <property type="evidence" value="ECO:0007669"/>
    <property type="project" value="UniProtKB-KW"/>
</dbReference>
<dbReference type="InterPro" id="IPR000629">
    <property type="entry name" value="RNA-helicase_DEAD-box_CS"/>
</dbReference>
<dbReference type="Proteomes" id="UP000623681">
    <property type="component" value="Unassembled WGS sequence"/>
</dbReference>
<evidence type="ECO:0000256" key="3">
    <source>
        <dbReference type="ARBA" id="ARBA00022741"/>
    </source>
</evidence>
<keyword evidence="2" id="KW-0963">Cytoplasm</keyword>
<dbReference type="Pfam" id="PF25399">
    <property type="entry name" value="DeaD_dimer"/>
    <property type="match status" value="1"/>
</dbReference>
<dbReference type="PROSITE" id="PS51194">
    <property type="entry name" value="HELICASE_CTER"/>
    <property type="match status" value="1"/>
</dbReference>
<dbReference type="GO" id="GO:0016787">
    <property type="term" value="F:hydrolase activity"/>
    <property type="evidence" value="ECO:0007669"/>
    <property type="project" value="UniProtKB-KW"/>
</dbReference>
<dbReference type="InterPro" id="IPR005580">
    <property type="entry name" value="DbpA/CsdA_RNA-bd_dom"/>
</dbReference>
<evidence type="ECO:0000256" key="4">
    <source>
        <dbReference type="ARBA" id="ARBA00022801"/>
    </source>
</evidence>
<dbReference type="Gene3D" id="3.40.50.300">
    <property type="entry name" value="P-loop containing nucleotide triphosphate hydrolases"/>
    <property type="match status" value="2"/>
</dbReference>
<dbReference type="GO" id="GO:0009409">
    <property type="term" value="P:response to cold"/>
    <property type="evidence" value="ECO:0007669"/>
    <property type="project" value="TreeGrafter"/>
</dbReference>
<dbReference type="InterPro" id="IPR014014">
    <property type="entry name" value="RNA_helicase_DEAD_Q_motif"/>
</dbReference>
<dbReference type="InterPro" id="IPR057325">
    <property type="entry name" value="DeaD_dimer"/>
</dbReference>
<evidence type="ECO:0000259" key="15">
    <source>
        <dbReference type="PROSITE" id="PS51195"/>
    </source>
</evidence>
<evidence type="ECO:0000256" key="12">
    <source>
        <dbReference type="RuleBase" id="RU000492"/>
    </source>
</evidence>
<dbReference type="GO" id="GO:0005840">
    <property type="term" value="C:ribosome"/>
    <property type="evidence" value="ECO:0007669"/>
    <property type="project" value="TreeGrafter"/>
</dbReference>
<comment type="catalytic activity">
    <reaction evidence="9">
        <text>ATP + H2O = ADP + phosphate + H(+)</text>
        <dbReference type="Rhea" id="RHEA:13065"/>
        <dbReference type="ChEBI" id="CHEBI:15377"/>
        <dbReference type="ChEBI" id="CHEBI:15378"/>
        <dbReference type="ChEBI" id="CHEBI:30616"/>
        <dbReference type="ChEBI" id="CHEBI:43474"/>
        <dbReference type="ChEBI" id="CHEBI:456216"/>
        <dbReference type="EC" id="3.6.4.13"/>
    </reaction>
</comment>
<evidence type="ECO:0000259" key="13">
    <source>
        <dbReference type="PROSITE" id="PS51192"/>
    </source>
</evidence>
<dbReference type="FunFam" id="3.40.50.300:FF:000108">
    <property type="entry name" value="ATP-dependent RNA helicase RhlE"/>
    <property type="match status" value="1"/>
</dbReference>